<dbReference type="Pfam" id="PF13649">
    <property type="entry name" value="Methyltransf_25"/>
    <property type="match status" value="1"/>
</dbReference>
<dbReference type="HAMAP" id="MF_00560">
    <property type="entry name" value="Tran_acon_Me_trans"/>
    <property type="match status" value="1"/>
</dbReference>
<dbReference type="SUPFAM" id="SSF53335">
    <property type="entry name" value="S-adenosyl-L-methionine-dependent methyltransferases"/>
    <property type="match status" value="1"/>
</dbReference>
<dbReference type="InterPro" id="IPR023149">
    <property type="entry name" value="Trans_acon_MeTrfase_C"/>
</dbReference>
<dbReference type="Gene3D" id="1.10.150.290">
    <property type="entry name" value="S-adenosyl-L-methionine-dependent methyltransferases"/>
    <property type="match status" value="1"/>
</dbReference>
<evidence type="ECO:0000256" key="2">
    <source>
        <dbReference type="ARBA" id="ARBA00022603"/>
    </source>
</evidence>
<evidence type="ECO:0000313" key="8">
    <source>
        <dbReference type="Proteomes" id="UP001227095"/>
    </source>
</evidence>
<dbReference type="EMBL" id="CP123000">
    <property type="protein sequence ID" value="WGI69188.1"/>
    <property type="molecule type" value="Genomic_DNA"/>
</dbReference>
<dbReference type="RefSeq" id="WP_227702196.1">
    <property type="nucleotide sequence ID" value="NZ_CP123000.1"/>
</dbReference>
<keyword evidence="4 5" id="KW-0949">S-adenosyl-L-methionine</keyword>
<comment type="similarity">
    <text evidence="5">Belongs to the methyltransferase superfamily. Tam family.</text>
</comment>
<dbReference type="CDD" id="cd02440">
    <property type="entry name" value="AdoMet_MTases"/>
    <property type="match status" value="1"/>
</dbReference>
<dbReference type="EC" id="2.1.1.144" evidence="5"/>
<evidence type="ECO:0000256" key="1">
    <source>
        <dbReference type="ARBA" id="ARBA00022490"/>
    </source>
</evidence>
<feature type="domain" description="Methyltransferase" evidence="6">
    <location>
        <begin position="36"/>
        <end position="123"/>
    </location>
</feature>
<organism evidence="7 8">
    <name type="scientific">Neorhizobium petrolearium</name>
    <dbReference type="NCBI Taxonomy" id="515361"/>
    <lineage>
        <taxon>Bacteria</taxon>
        <taxon>Pseudomonadati</taxon>
        <taxon>Pseudomonadota</taxon>
        <taxon>Alphaproteobacteria</taxon>
        <taxon>Hyphomicrobiales</taxon>
        <taxon>Rhizobiaceae</taxon>
        <taxon>Rhizobium/Agrobacterium group</taxon>
        <taxon>Neorhizobium</taxon>
    </lineage>
</organism>
<dbReference type="PANTHER" id="PTHR43861:SF1">
    <property type="entry name" value="TRANS-ACONITATE 2-METHYLTRANSFERASE"/>
    <property type="match status" value="1"/>
</dbReference>
<dbReference type="Gene3D" id="3.40.50.150">
    <property type="entry name" value="Vaccinia Virus protein VP39"/>
    <property type="match status" value="1"/>
</dbReference>
<sequence length="256" mass="28044">MAWSAEQYVKFEDERTRPARDLIAQVPLALATKAYDLGCGPGNSTELLVERFGAANVIGLDSDDNMLAAARKRLPGTEFTKADLNTWTPDQPADLLYANAVFQWVPDHLAVLARLMDHLKPGGTLAVQMPDNLSEPSHLLMEETGAAGPWASAFEGGRVRRPLLPSPAAYFDALMPKSARVDVWHTVYYHPLANAPAIVEWVKATGLRPYLDAAGPENAEAFIADYTARIAKAYPPMADGRVLLRFPRFFVIAVKA</sequence>
<keyword evidence="1 5" id="KW-0963">Cytoplasm</keyword>
<dbReference type="NCBIfam" id="NF002463">
    <property type="entry name" value="PRK01683.1"/>
    <property type="match status" value="1"/>
</dbReference>
<proteinExistence type="inferred from homology"/>
<keyword evidence="3 5" id="KW-0808">Transferase</keyword>
<reference evidence="7 8" key="1">
    <citation type="submission" date="2023-04" db="EMBL/GenBank/DDBJ databases">
        <title>Neorhizobium petrolearium OS53, complete genome.</title>
        <authorList>
            <person name="Yu T."/>
        </authorList>
    </citation>
    <scope>NUCLEOTIDE SEQUENCE [LARGE SCALE GENOMIC DNA]</scope>
    <source>
        <strain evidence="7 8">OS53</strain>
    </source>
</reference>
<comment type="catalytic activity">
    <reaction evidence="5">
        <text>trans-aconitate + S-adenosyl-L-methionine = (E)-3-(methoxycarbonyl)pent-2-enedioate + S-adenosyl-L-homocysteine</text>
        <dbReference type="Rhea" id="RHEA:14969"/>
        <dbReference type="ChEBI" id="CHEBI:15708"/>
        <dbReference type="ChEBI" id="CHEBI:57470"/>
        <dbReference type="ChEBI" id="CHEBI:57856"/>
        <dbReference type="ChEBI" id="CHEBI:59789"/>
        <dbReference type="EC" id="2.1.1.144"/>
    </reaction>
</comment>
<gene>
    <name evidence="5 7" type="primary">tam</name>
    <name evidence="7" type="ORF">QEO92_03615</name>
</gene>
<protein>
    <recommendedName>
        <fullName evidence="5">Trans-aconitate 2-methyltransferase</fullName>
        <ecNumber evidence="5">2.1.1.144</ecNumber>
    </recommendedName>
</protein>
<dbReference type="InterPro" id="IPR029063">
    <property type="entry name" value="SAM-dependent_MTases_sf"/>
</dbReference>
<comment type="function">
    <text evidence="5">Catalyzes the S-adenosylmethionine monomethyl esterification of trans-aconitate.</text>
</comment>
<keyword evidence="8" id="KW-1185">Reference proteome</keyword>
<comment type="subcellular location">
    <subcellularLocation>
        <location evidence="5">Cytoplasm</location>
    </subcellularLocation>
</comment>
<evidence type="ECO:0000256" key="4">
    <source>
        <dbReference type="ARBA" id="ARBA00022691"/>
    </source>
</evidence>
<evidence type="ECO:0000313" key="7">
    <source>
        <dbReference type="EMBL" id="WGI69188.1"/>
    </source>
</evidence>
<dbReference type="PANTHER" id="PTHR43861">
    <property type="entry name" value="TRANS-ACONITATE 2-METHYLTRANSFERASE-RELATED"/>
    <property type="match status" value="1"/>
</dbReference>
<dbReference type="InterPro" id="IPR023506">
    <property type="entry name" value="Trans-aconitate_MeTrfase"/>
</dbReference>
<keyword evidence="2 5" id="KW-0489">Methyltransferase</keyword>
<evidence type="ECO:0000259" key="6">
    <source>
        <dbReference type="Pfam" id="PF13649"/>
    </source>
</evidence>
<dbReference type="GO" id="GO:0032259">
    <property type="term" value="P:methylation"/>
    <property type="evidence" value="ECO:0007669"/>
    <property type="project" value="UniProtKB-KW"/>
</dbReference>
<evidence type="ECO:0000256" key="5">
    <source>
        <dbReference type="HAMAP-Rule" id="MF_00560"/>
    </source>
</evidence>
<dbReference type="InterPro" id="IPR041698">
    <property type="entry name" value="Methyltransf_25"/>
</dbReference>
<evidence type="ECO:0000256" key="3">
    <source>
        <dbReference type="ARBA" id="ARBA00022679"/>
    </source>
</evidence>
<accession>A0ABY8M424</accession>
<dbReference type="GO" id="GO:0030798">
    <property type="term" value="F:trans-aconitate 2-methyltransferase activity"/>
    <property type="evidence" value="ECO:0007669"/>
    <property type="project" value="UniProtKB-EC"/>
</dbReference>
<dbReference type="Proteomes" id="UP001227095">
    <property type="component" value="Chromosome"/>
</dbReference>
<name>A0ABY8M424_9HYPH</name>